<accession>A0A0T9RQT5</accession>
<dbReference type="Pfam" id="PF02604">
    <property type="entry name" value="PhdYeFM_antitox"/>
    <property type="match status" value="1"/>
</dbReference>
<sequence length="74" mass="8271">MITLTFSDARQKFSSVLDTAVNQPVRITRRSAPDMVVITAEQFAELQQAKFDASLARVMGKPKNQALFKELADK</sequence>
<reference evidence="3 5" key="1">
    <citation type="journal article" date="2014" name="Genome Announc.">
        <title>Genome Sequence of Yersinia similis Y228T, a Member of the Yersinia pseudotuberculosis Complex.</title>
        <authorList>
            <person name="Sprague L.D."/>
            <person name="Neubauer H."/>
        </authorList>
    </citation>
    <scope>NUCLEOTIDE SEQUENCE [LARGE SCALE GENOMIC DNA]</scope>
    <source>
        <strain evidence="3 5">228</strain>
    </source>
</reference>
<organism evidence="4 6">
    <name type="scientific">Yersinia similis</name>
    <dbReference type="NCBI Taxonomy" id="367190"/>
    <lineage>
        <taxon>Bacteria</taxon>
        <taxon>Pseudomonadati</taxon>
        <taxon>Pseudomonadota</taxon>
        <taxon>Gammaproteobacteria</taxon>
        <taxon>Enterobacterales</taxon>
        <taxon>Yersiniaceae</taxon>
        <taxon>Yersinia</taxon>
    </lineage>
</organism>
<evidence type="ECO:0000313" key="6">
    <source>
        <dbReference type="Proteomes" id="UP000038204"/>
    </source>
</evidence>
<dbReference type="SUPFAM" id="SSF143120">
    <property type="entry name" value="YefM-like"/>
    <property type="match status" value="1"/>
</dbReference>
<evidence type="ECO:0000313" key="5">
    <source>
        <dbReference type="Proteomes" id="UP000019439"/>
    </source>
</evidence>
<name>A0A0T9RQT5_9GAMM</name>
<dbReference type="Proteomes" id="UP000038204">
    <property type="component" value="Unassembled WGS sequence"/>
</dbReference>
<dbReference type="NCBIfam" id="TIGR01552">
    <property type="entry name" value="phd_fam"/>
    <property type="match status" value="1"/>
</dbReference>
<dbReference type="RefSeq" id="WP_025383659.1">
    <property type="nucleotide sequence ID" value="NZ_CABIHS010000346.1"/>
</dbReference>
<dbReference type="AlphaFoldDB" id="A0A0T9RQT5"/>
<evidence type="ECO:0000256" key="1">
    <source>
        <dbReference type="ARBA" id="ARBA00009981"/>
    </source>
</evidence>
<dbReference type="PATRIC" id="fig|367190.3.peg.3589"/>
<dbReference type="Proteomes" id="UP000019439">
    <property type="component" value="Chromosome"/>
</dbReference>
<dbReference type="Gene3D" id="3.40.1620.10">
    <property type="entry name" value="YefM-like domain"/>
    <property type="match status" value="1"/>
</dbReference>
<evidence type="ECO:0000256" key="2">
    <source>
        <dbReference type="RuleBase" id="RU362080"/>
    </source>
</evidence>
<dbReference type="EMBL" id="CP007230">
    <property type="protein sequence ID" value="AHK21021.1"/>
    <property type="molecule type" value="Genomic_DNA"/>
</dbReference>
<gene>
    <name evidence="3" type="ORF">BF17_18325</name>
    <name evidence="4" type="ORF">ERS008667_04311</name>
</gene>
<comment type="function">
    <text evidence="2">Antitoxin component of a type II toxin-antitoxin (TA) system.</text>
</comment>
<protein>
    <recommendedName>
        <fullName evidence="2">Antitoxin</fullName>
    </recommendedName>
</protein>
<dbReference type="InterPro" id="IPR006442">
    <property type="entry name" value="Antitoxin_Phd/YefM"/>
</dbReference>
<dbReference type="KEGG" id="ysi:BF17_18325"/>
<dbReference type="EMBL" id="CQBK01000071">
    <property type="protein sequence ID" value="CNI78005.1"/>
    <property type="molecule type" value="Genomic_DNA"/>
</dbReference>
<evidence type="ECO:0000313" key="4">
    <source>
        <dbReference type="EMBL" id="CNI78005.1"/>
    </source>
</evidence>
<dbReference type="InterPro" id="IPR036165">
    <property type="entry name" value="YefM-like_sf"/>
</dbReference>
<dbReference type="GeneID" id="96665376"/>
<comment type="similarity">
    <text evidence="1 2">Belongs to the phD/YefM antitoxin family.</text>
</comment>
<evidence type="ECO:0000313" key="3">
    <source>
        <dbReference type="EMBL" id="AHK21021.1"/>
    </source>
</evidence>
<keyword evidence="5" id="KW-1185">Reference proteome</keyword>
<proteinExistence type="inferred from homology"/>
<reference evidence="4 6" key="2">
    <citation type="submission" date="2015-03" db="EMBL/GenBank/DDBJ databases">
        <authorList>
            <person name="Murphy D."/>
        </authorList>
    </citation>
    <scope>NUCLEOTIDE SEQUENCE [LARGE SCALE GENOMIC DNA]</scope>
    <source>
        <strain evidence="4 6">Y233</strain>
    </source>
</reference>